<evidence type="ECO:0000313" key="1">
    <source>
        <dbReference type="EMBL" id="AIG27544.1"/>
    </source>
</evidence>
<dbReference type="KEGG" id="blr:BRLA_c032320"/>
<dbReference type="EMBL" id="CP007806">
    <property type="protein sequence ID" value="AIG27544.1"/>
    <property type="molecule type" value="Genomic_DNA"/>
</dbReference>
<evidence type="ECO:0000313" key="2">
    <source>
        <dbReference type="Proteomes" id="UP000005850"/>
    </source>
</evidence>
<sequence length="75" mass="8599">MIIYSVMPMELIFDNQEQVEKQQIQEIQMGAAVMLVEPINSYEGKIVRLISPNPHDYVNPAYAPGQTVKFRPSFD</sequence>
<gene>
    <name evidence="1" type="ORF">BRLA_c032320</name>
</gene>
<proteinExistence type="predicted"/>
<dbReference type="RefSeq" id="WP_003336987.1">
    <property type="nucleotide sequence ID" value="NZ_CP007806.1"/>
</dbReference>
<protein>
    <submittedName>
        <fullName evidence="1">YlzJ-like protein</fullName>
    </submittedName>
</protein>
<dbReference type="InterPro" id="IPR025619">
    <property type="entry name" value="YlzJ"/>
</dbReference>
<dbReference type="AlphaFoldDB" id="A0A075R6S3"/>
<reference evidence="1 2" key="1">
    <citation type="journal article" date="2011" name="J. Bacteriol.">
        <title>Genome sequence of Brevibacillus laterosporus LMG 15441, a pathogen of invertebrates.</title>
        <authorList>
            <person name="Djukic M."/>
            <person name="Poehlein A."/>
            <person name="Thurmer A."/>
            <person name="Daniel R."/>
        </authorList>
    </citation>
    <scope>NUCLEOTIDE SEQUENCE [LARGE SCALE GENOMIC DNA]</scope>
    <source>
        <strain evidence="1 2">LMG 15441</strain>
    </source>
</reference>
<dbReference type="HOGENOM" id="CLU_189760_0_0_9"/>
<keyword evidence="2" id="KW-1185">Reference proteome</keyword>
<accession>A0A075R6S3</accession>
<dbReference type="Pfam" id="PF14035">
    <property type="entry name" value="YlzJ"/>
    <property type="match status" value="1"/>
</dbReference>
<dbReference type="STRING" id="1042163.BRLA_c032320"/>
<organism evidence="1 2">
    <name type="scientific">Brevibacillus laterosporus LMG 15441</name>
    <dbReference type="NCBI Taxonomy" id="1042163"/>
    <lineage>
        <taxon>Bacteria</taxon>
        <taxon>Bacillati</taxon>
        <taxon>Bacillota</taxon>
        <taxon>Bacilli</taxon>
        <taxon>Bacillales</taxon>
        <taxon>Paenibacillaceae</taxon>
        <taxon>Brevibacillus</taxon>
    </lineage>
</organism>
<name>A0A075R6S3_BRELA</name>
<dbReference type="Proteomes" id="UP000005850">
    <property type="component" value="Chromosome"/>
</dbReference>